<evidence type="ECO:0000256" key="3">
    <source>
        <dbReference type="PROSITE-ProRule" id="PRU00221"/>
    </source>
</evidence>
<keyword evidence="1 3" id="KW-0853">WD repeat</keyword>
<comment type="caution">
    <text evidence="4">The sequence shown here is derived from an EMBL/GenBank/DDBJ whole genome shotgun (WGS) entry which is preliminary data.</text>
</comment>
<reference evidence="4 5" key="1">
    <citation type="submission" date="2016-04" db="EMBL/GenBank/DDBJ databases">
        <authorList>
            <person name="Evans L.H."/>
            <person name="Alamgir A."/>
            <person name="Owens N."/>
            <person name="Weber N.D."/>
            <person name="Virtaneva K."/>
            <person name="Barbian K."/>
            <person name="Babar A."/>
            <person name="Rosenke K."/>
        </authorList>
    </citation>
    <scope>NUCLEOTIDE SEQUENCE [LARGE SCALE GENOMIC DNA]</scope>
    <source>
        <strain evidence="4">NIES-2108</strain>
    </source>
</reference>
<dbReference type="Proteomes" id="UP000252085">
    <property type="component" value="Unassembled WGS sequence"/>
</dbReference>
<evidence type="ECO:0000256" key="2">
    <source>
        <dbReference type="ARBA" id="ARBA00022737"/>
    </source>
</evidence>
<dbReference type="Gene3D" id="2.130.10.10">
    <property type="entry name" value="YVTN repeat-like/Quinoprotein amine dehydrogenase"/>
    <property type="match status" value="1"/>
</dbReference>
<dbReference type="InterPro" id="IPR001680">
    <property type="entry name" value="WD40_rpt"/>
</dbReference>
<dbReference type="PANTHER" id="PTHR19848">
    <property type="entry name" value="WD40 REPEAT PROTEIN"/>
    <property type="match status" value="1"/>
</dbReference>
<dbReference type="SUPFAM" id="SSF50998">
    <property type="entry name" value="Quinoprotein alcohol dehydrogenase-like"/>
    <property type="match status" value="1"/>
</dbReference>
<dbReference type="InterPro" id="IPR015943">
    <property type="entry name" value="WD40/YVTN_repeat-like_dom_sf"/>
</dbReference>
<evidence type="ECO:0000313" key="4">
    <source>
        <dbReference type="EMBL" id="RCJ29290.1"/>
    </source>
</evidence>
<dbReference type="SMART" id="SM00320">
    <property type="entry name" value="WD40"/>
    <property type="match status" value="2"/>
</dbReference>
<evidence type="ECO:0000313" key="5">
    <source>
        <dbReference type="Proteomes" id="UP000252085"/>
    </source>
</evidence>
<feature type="repeat" description="WD" evidence="3">
    <location>
        <begin position="55"/>
        <end position="88"/>
    </location>
</feature>
<gene>
    <name evidence="4" type="ORF">A6769_35820</name>
</gene>
<organism evidence="4 5">
    <name type="scientific">Nostoc punctiforme NIES-2108</name>
    <dbReference type="NCBI Taxonomy" id="1356359"/>
    <lineage>
        <taxon>Bacteria</taxon>
        <taxon>Bacillati</taxon>
        <taxon>Cyanobacteriota</taxon>
        <taxon>Cyanophyceae</taxon>
        <taxon>Nostocales</taxon>
        <taxon>Nostocaceae</taxon>
        <taxon>Nostoc</taxon>
    </lineage>
</organism>
<name>A0A367R046_NOSPU</name>
<dbReference type="InterPro" id="IPR011047">
    <property type="entry name" value="Quinoprotein_ADH-like_sf"/>
</dbReference>
<keyword evidence="2" id="KW-0677">Repeat</keyword>
<protein>
    <submittedName>
        <fullName evidence="4">Uncharacterized protein</fullName>
    </submittedName>
</protein>
<dbReference type="Pfam" id="PF00400">
    <property type="entry name" value="WD40"/>
    <property type="match status" value="2"/>
</dbReference>
<dbReference type="PANTHER" id="PTHR19848:SF8">
    <property type="entry name" value="F-BOX AND WD REPEAT DOMAIN CONTAINING 7"/>
    <property type="match status" value="1"/>
</dbReference>
<dbReference type="EMBL" id="LXQE01000199">
    <property type="protein sequence ID" value="RCJ29290.1"/>
    <property type="molecule type" value="Genomic_DNA"/>
</dbReference>
<dbReference type="AlphaFoldDB" id="A0A367R046"/>
<feature type="repeat" description="WD" evidence="3">
    <location>
        <begin position="13"/>
        <end position="54"/>
    </location>
</feature>
<proteinExistence type="predicted"/>
<evidence type="ECO:0000256" key="1">
    <source>
        <dbReference type="ARBA" id="ARBA00022574"/>
    </source>
</evidence>
<dbReference type="PROSITE" id="PS50082">
    <property type="entry name" value="WD_REPEATS_2"/>
    <property type="match status" value="2"/>
</dbReference>
<accession>A0A367R046</accession>
<dbReference type="PROSITE" id="PS50294">
    <property type="entry name" value="WD_REPEATS_REGION"/>
    <property type="match status" value="2"/>
</dbReference>
<sequence length="88" mass="9607">MRDLQTGRLKLTLNQHPQNISCLAISSDGCTLVSGSRTGTLKVWNLQTGELKCTIEGHSYYIDGLAFDLNKQIIVSSSPNEVKVWGVG</sequence>